<reference evidence="1 2" key="1">
    <citation type="journal article" date="2014" name="Mol. Plant">
        <title>Chromosome Scale Genome Assembly and Transcriptome Profiling of Nannochloropsis gaditana in Nitrogen Depletion.</title>
        <authorList>
            <person name="Corteggiani Carpinelli E."/>
            <person name="Telatin A."/>
            <person name="Vitulo N."/>
            <person name="Forcato C."/>
            <person name="D'Angelo M."/>
            <person name="Schiavon R."/>
            <person name="Vezzi A."/>
            <person name="Giacometti G.M."/>
            <person name="Morosinotto T."/>
            <person name="Valle G."/>
        </authorList>
    </citation>
    <scope>NUCLEOTIDE SEQUENCE [LARGE SCALE GENOMIC DNA]</scope>
    <source>
        <strain evidence="1 2">B-31</strain>
    </source>
</reference>
<proteinExistence type="predicted"/>
<dbReference type="EMBL" id="AZIL01000650">
    <property type="protein sequence ID" value="EWM26449.1"/>
    <property type="molecule type" value="Genomic_DNA"/>
</dbReference>
<dbReference type="AlphaFoldDB" id="W7U1H7"/>
<evidence type="ECO:0000313" key="1">
    <source>
        <dbReference type="EMBL" id="EWM26449.1"/>
    </source>
</evidence>
<evidence type="ECO:0000313" key="2">
    <source>
        <dbReference type="Proteomes" id="UP000019335"/>
    </source>
</evidence>
<name>W7U1H7_9STRA</name>
<protein>
    <submittedName>
        <fullName evidence="1">Uncharacterized protein</fullName>
    </submittedName>
</protein>
<comment type="caution">
    <text evidence="1">The sequence shown here is derived from an EMBL/GenBank/DDBJ whole genome shotgun (WGS) entry which is preliminary data.</text>
</comment>
<accession>W7U1H7</accession>
<sequence>MHTKIILVRDHAKPLVIICLYEIQGGLTFVPCSGIFVCFPMLNLVKAMRFVDEGGRFQVRSSLKMYLSLWHCFDREGGTGNRHVPREASFYRNTRTCWSIWD</sequence>
<dbReference type="Proteomes" id="UP000019335">
    <property type="component" value="Chromosome 9"/>
</dbReference>
<organism evidence="1 2">
    <name type="scientific">Nannochloropsis gaditana</name>
    <dbReference type="NCBI Taxonomy" id="72520"/>
    <lineage>
        <taxon>Eukaryota</taxon>
        <taxon>Sar</taxon>
        <taxon>Stramenopiles</taxon>
        <taxon>Ochrophyta</taxon>
        <taxon>Eustigmatophyceae</taxon>
        <taxon>Eustigmatales</taxon>
        <taxon>Monodopsidaceae</taxon>
        <taxon>Nannochloropsis</taxon>
    </lineage>
</organism>
<keyword evidence="2" id="KW-1185">Reference proteome</keyword>
<gene>
    <name evidence="1" type="ORF">Naga_100144g14</name>
</gene>